<organism evidence="2 3">
    <name type="scientific">Lepidothrix coronata</name>
    <name type="common">blue-crowned manakin</name>
    <dbReference type="NCBI Taxonomy" id="321398"/>
    <lineage>
        <taxon>Eukaryota</taxon>
        <taxon>Metazoa</taxon>
        <taxon>Chordata</taxon>
        <taxon>Craniata</taxon>
        <taxon>Vertebrata</taxon>
        <taxon>Euteleostomi</taxon>
        <taxon>Archelosauria</taxon>
        <taxon>Archosauria</taxon>
        <taxon>Dinosauria</taxon>
        <taxon>Saurischia</taxon>
        <taxon>Theropoda</taxon>
        <taxon>Coelurosauria</taxon>
        <taxon>Aves</taxon>
        <taxon>Neognathae</taxon>
        <taxon>Neoaves</taxon>
        <taxon>Telluraves</taxon>
        <taxon>Australaves</taxon>
        <taxon>Passeriformes</taxon>
        <taxon>Pipridae</taxon>
        <taxon>Lepidothrix</taxon>
    </lineage>
</organism>
<protein>
    <submittedName>
        <fullName evidence="3">Predicted GPI-anchored protein 58</fullName>
    </submittedName>
</protein>
<name>A0A6J0GK72_9PASS</name>
<proteinExistence type="predicted"/>
<feature type="compositionally biased region" description="Low complexity" evidence="1">
    <location>
        <begin position="75"/>
        <end position="89"/>
    </location>
</feature>
<evidence type="ECO:0000256" key="1">
    <source>
        <dbReference type="SAM" id="MobiDB-lite"/>
    </source>
</evidence>
<evidence type="ECO:0000313" key="2">
    <source>
        <dbReference type="Proteomes" id="UP000504624"/>
    </source>
</evidence>
<feature type="region of interest" description="Disordered" evidence="1">
    <location>
        <begin position="1"/>
        <end position="194"/>
    </location>
</feature>
<sequence length="194" mass="19618">MASAVGGEPRFPKPQPLLCGKRPQRCRLRSAARAPAAAAGPGAAPAEPRPLPAPLPPRRSFHPSRPWCRQPTGSAARPCAAAEPSGAADAPRRHCSAIATTPVATRVSERSDPAQSPRGPLFPAAQGVSRLTPTAVRARASPALPGFPHPPHGTRRARGELAPVQPAGTASRTGGTGAGAAQAPTPVARSGRGG</sequence>
<dbReference type="Proteomes" id="UP000504624">
    <property type="component" value="Unplaced"/>
</dbReference>
<feature type="compositionally biased region" description="Pro residues" evidence="1">
    <location>
        <begin position="47"/>
        <end position="57"/>
    </location>
</feature>
<feature type="compositionally biased region" description="Low complexity" evidence="1">
    <location>
        <begin position="166"/>
        <end position="188"/>
    </location>
</feature>
<gene>
    <name evidence="3" type="primary">LOC108493443</name>
</gene>
<dbReference type="AlphaFoldDB" id="A0A6J0GK72"/>
<evidence type="ECO:0000313" key="3">
    <source>
        <dbReference type="RefSeq" id="XP_017662346.1"/>
    </source>
</evidence>
<dbReference type="GeneID" id="108493443"/>
<feature type="compositionally biased region" description="Low complexity" evidence="1">
    <location>
        <begin position="31"/>
        <end position="46"/>
    </location>
</feature>
<reference evidence="3" key="1">
    <citation type="submission" date="2025-08" db="UniProtKB">
        <authorList>
            <consortium name="RefSeq"/>
        </authorList>
    </citation>
    <scope>IDENTIFICATION</scope>
</reference>
<keyword evidence="2" id="KW-1185">Reference proteome</keyword>
<accession>A0A6J0GK72</accession>
<dbReference type="RefSeq" id="XP_017662346.1">
    <property type="nucleotide sequence ID" value="XM_017806857.1"/>
</dbReference>